<dbReference type="KEGG" id="ppd:Ppro_1082"/>
<dbReference type="Proteomes" id="UP000006732">
    <property type="component" value="Chromosome"/>
</dbReference>
<reference evidence="1 2" key="1">
    <citation type="submission" date="2006-10" db="EMBL/GenBank/DDBJ databases">
        <title>Complete sequence of chromosome of Pelobacter propionicus DSM 2379.</title>
        <authorList>
            <consortium name="US DOE Joint Genome Institute"/>
            <person name="Copeland A."/>
            <person name="Lucas S."/>
            <person name="Lapidus A."/>
            <person name="Barry K."/>
            <person name="Detter J.C."/>
            <person name="Glavina del Rio T."/>
            <person name="Hammon N."/>
            <person name="Israni S."/>
            <person name="Dalin E."/>
            <person name="Tice H."/>
            <person name="Pitluck S."/>
            <person name="Saunders E."/>
            <person name="Brettin T."/>
            <person name="Bruce D."/>
            <person name="Han C."/>
            <person name="Tapia R."/>
            <person name="Schmutz J."/>
            <person name="Larimer F."/>
            <person name="Land M."/>
            <person name="Hauser L."/>
            <person name="Kyrpides N."/>
            <person name="Kim E."/>
            <person name="Lovley D."/>
            <person name="Richardson P."/>
        </authorList>
    </citation>
    <scope>NUCLEOTIDE SEQUENCE [LARGE SCALE GENOMIC DNA]</scope>
    <source>
        <strain evidence="2">DSM 2379 / NBRC 103807 / OttBd1</strain>
    </source>
</reference>
<name>A1AMY7_PELPD</name>
<organism evidence="1 2">
    <name type="scientific">Pelobacter propionicus (strain DSM 2379 / NBRC 103807 / OttBd1)</name>
    <dbReference type="NCBI Taxonomy" id="338966"/>
    <lineage>
        <taxon>Bacteria</taxon>
        <taxon>Pseudomonadati</taxon>
        <taxon>Thermodesulfobacteriota</taxon>
        <taxon>Desulfuromonadia</taxon>
        <taxon>Desulfuromonadales</taxon>
        <taxon>Desulfuromonadaceae</taxon>
        <taxon>Pelobacter</taxon>
    </lineage>
</organism>
<evidence type="ECO:0000313" key="1">
    <source>
        <dbReference type="EMBL" id="ABK98707.1"/>
    </source>
</evidence>
<proteinExistence type="predicted"/>
<keyword evidence="2" id="KW-1185">Reference proteome</keyword>
<dbReference type="EMBL" id="CP000482">
    <property type="protein sequence ID" value="ABK98707.1"/>
    <property type="molecule type" value="Genomic_DNA"/>
</dbReference>
<sequence length="154" mass="17611">MTPKGVWMKNENSSETLPCPLCGAMPEHADSDSIAWSDFCQRHICTQCAMHLSMEVYDRESDLFATAARLLGVDIWECRKRYLEESIARTREQLDHEVERAIIGFLKTGMIRCSAQIEAIEQYLELRKKGVDPDELAEEERKLEEIMFGGKPVG</sequence>
<gene>
    <name evidence="1" type="ordered locus">Ppro_1082</name>
</gene>
<evidence type="ECO:0000313" key="2">
    <source>
        <dbReference type="Proteomes" id="UP000006732"/>
    </source>
</evidence>
<dbReference type="HOGENOM" id="CLU_1702593_0_0_7"/>
<dbReference type="AlphaFoldDB" id="A1AMY7"/>
<accession>A1AMY7</accession>
<protein>
    <submittedName>
        <fullName evidence="1">Uncharacterized protein</fullName>
    </submittedName>
</protein>